<feature type="region of interest" description="Disordered" evidence="1">
    <location>
        <begin position="49"/>
        <end position="69"/>
    </location>
</feature>
<dbReference type="Gramene" id="ONIVA11G14620.1">
    <property type="protein sequence ID" value="ONIVA11G14620.1"/>
    <property type="gene ID" value="ONIVA11G14620"/>
</dbReference>
<dbReference type="AlphaFoldDB" id="A0A0E0J2G5"/>
<dbReference type="PANTHER" id="PTHR35046:SF9">
    <property type="entry name" value="RNA-DIRECTED DNA POLYMERASE"/>
    <property type="match status" value="1"/>
</dbReference>
<reference evidence="2" key="1">
    <citation type="submission" date="2015-04" db="UniProtKB">
        <authorList>
            <consortium name="EnsemblPlants"/>
        </authorList>
    </citation>
    <scope>IDENTIFICATION</scope>
    <source>
        <strain evidence="2">SL10</strain>
    </source>
</reference>
<proteinExistence type="predicted"/>
<evidence type="ECO:0000256" key="1">
    <source>
        <dbReference type="SAM" id="MobiDB-lite"/>
    </source>
</evidence>
<sequence length="87" mass="9581">MNQSGTLKITHKARVKFSIGNYVDIVDCDIAPMNACHLLLGRPRQFDLDATHGREDDEPMTRQDVHGDMTSDNLNIVVGNSLISSGL</sequence>
<organism evidence="2">
    <name type="scientific">Oryza nivara</name>
    <name type="common">Indian wild rice</name>
    <name type="synonym">Oryza sativa f. spontanea</name>
    <dbReference type="NCBI Taxonomy" id="4536"/>
    <lineage>
        <taxon>Eukaryota</taxon>
        <taxon>Viridiplantae</taxon>
        <taxon>Streptophyta</taxon>
        <taxon>Embryophyta</taxon>
        <taxon>Tracheophyta</taxon>
        <taxon>Spermatophyta</taxon>
        <taxon>Magnoliopsida</taxon>
        <taxon>Liliopsida</taxon>
        <taxon>Poales</taxon>
        <taxon>Poaceae</taxon>
        <taxon>BOP clade</taxon>
        <taxon>Oryzoideae</taxon>
        <taxon>Oryzeae</taxon>
        <taxon>Oryzinae</taxon>
        <taxon>Oryza</taxon>
    </lineage>
</organism>
<reference evidence="2" key="2">
    <citation type="submission" date="2018-04" db="EMBL/GenBank/DDBJ databases">
        <title>OnivRS2 (Oryza nivara Reference Sequence Version 2).</title>
        <authorList>
            <person name="Zhang J."/>
            <person name="Kudrna D."/>
            <person name="Lee S."/>
            <person name="Talag J."/>
            <person name="Rajasekar S."/>
            <person name="Welchert J."/>
            <person name="Hsing Y.-I."/>
            <person name="Wing R.A."/>
        </authorList>
    </citation>
    <scope>NUCLEOTIDE SEQUENCE [LARGE SCALE GENOMIC DNA]</scope>
    <source>
        <strain evidence="2">SL10</strain>
    </source>
</reference>
<protein>
    <submittedName>
        <fullName evidence="2">Uncharacterized protein</fullName>
    </submittedName>
</protein>
<dbReference type="PANTHER" id="PTHR35046">
    <property type="entry name" value="ZINC KNUCKLE (CCHC-TYPE) FAMILY PROTEIN"/>
    <property type="match status" value="1"/>
</dbReference>
<dbReference type="Proteomes" id="UP000006591">
    <property type="component" value="Chromosome 11"/>
</dbReference>
<evidence type="ECO:0000313" key="2">
    <source>
        <dbReference type="EnsemblPlants" id="ONIVA11G14620.1"/>
    </source>
</evidence>
<name>A0A0E0J2G5_ORYNI</name>
<dbReference type="EnsemblPlants" id="ONIVA11G14620.1">
    <property type="protein sequence ID" value="ONIVA11G14620.1"/>
    <property type="gene ID" value="ONIVA11G14620"/>
</dbReference>
<dbReference type="HOGENOM" id="CLU_2487238_0_0_1"/>
<accession>A0A0E0J2G5</accession>
<dbReference type="STRING" id="4536.A0A0E0J2G5"/>
<evidence type="ECO:0000313" key="3">
    <source>
        <dbReference type="Proteomes" id="UP000006591"/>
    </source>
</evidence>
<keyword evidence="3" id="KW-1185">Reference proteome</keyword>